<dbReference type="EMBL" id="JABCIY010000235">
    <property type="protein sequence ID" value="KAF7187150.1"/>
    <property type="molecule type" value="Genomic_DNA"/>
</dbReference>
<feature type="domain" description="Carboxylesterase type B" evidence="4">
    <location>
        <begin position="36"/>
        <end position="549"/>
    </location>
</feature>
<comment type="similarity">
    <text evidence="1">Belongs to the type-B carboxylesterase/lipase family.</text>
</comment>
<evidence type="ECO:0000313" key="5">
    <source>
        <dbReference type="EMBL" id="KAF7187150.1"/>
    </source>
</evidence>
<dbReference type="Gene3D" id="3.40.50.1820">
    <property type="entry name" value="alpha/beta hydrolase"/>
    <property type="match status" value="1"/>
</dbReference>
<comment type="caution">
    <text evidence="5">The sequence shown here is derived from an EMBL/GenBank/DDBJ whole genome shotgun (WGS) entry which is preliminary data.</text>
</comment>
<evidence type="ECO:0000313" key="6">
    <source>
        <dbReference type="Proteomes" id="UP000660729"/>
    </source>
</evidence>
<dbReference type="AlphaFoldDB" id="A0A8H6VDD4"/>
<protein>
    <submittedName>
        <fullName evidence="5">Neuroligin-3</fullName>
    </submittedName>
</protein>
<organism evidence="5 6">
    <name type="scientific">Pseudocercospora fuligena</name>
    <dbReference type="NCBI Taxonomy" id="685502"/>
    <lineage>
        <taxon>Eukaryota</taxon>
        <taxon>Fungi</taxon>
        <taxon>Dikarya</taxon>
        <taxon>Ascomycota</taxon>
        <taxon>Pezizomycotina</taxon>
        <taxon>Dothideomycetes</taxon>
        <taxon>Dothideomycetidae</taxon>
        <taxon>Mycosphaerellales</taxon>
        <taxon>Mycosphaerellaceae</taxon>
        <taxon>Pseudocercospora</taxon>
    </lineage>
</organism>
<reference evidence="5" key="1">
    <citation type="submission" date="2020-04" db="EMBL/GenBank/DDBJ databases">
        <title>Draft genome resource of the tomato pathogen Pseudocercospora fuligena.</title>
        <authorList>
            <person name="Zaccaron A."/>
        </authorList>
    </citation>
    <scope>NUCLEOTIDE SEQUENCE</scope>
    <source>
        <strain evidence="5">PF001</strain>
    </source>
</reference>
<name>A0A8H6VDD4_9PEZI</name>
<accession>A0A8H6VDD4</accession>
<dbReference type="InterPro" id="IPR002018">
    <property type="entry name" value="CarbesteraseB"/>
</dbReference>
<keyword evidence="6" id="KW-1185">Reference proteome</keyword>
<evidence type="ECO:0000256" key="3">
    <source>
        <dbReference type="SAM" id="SignalP"/>
    </source>
</evidence>
<dbReference type="Proteomes" id="UP000660729">
    <property type="component" value="Unassembled WGS sequence"/>
</dbReference>
<dbReference type="Pfam" id="PF00135">
    <property type="entry name" value="COesterase"/>
    <property type="match status" value="1"/>
</dbReference>
<evidence type="ECO:0000256" key="2">
    <source>
        <dbReference type="ARBA" id="ARBA00022801"/>
    </source>
</evidence>
<dbReference type="InterPro" id="IPR019819">
    <property type="entry name" value="Carboxylesterase_B_CS"/>
</dbReference>
<gene>
    <name evidence="5" type="ORF">HII31_11531</name>
</gene>
<dbReference type="InterPro" id="IPR029058">
    <property type="entry name" value="AB_hydrolase_fold"/>
</dbReference>
<feature type="chain" id="PRO_5033993330" evidence="3">
    <location>
        <begin position="24"/>
        <end position="558"/>
    </location>
</feature>
<dbReference type="OrthoDB" id="408631at2759"/>
<dbReference type="PANTHER" id="PTHR43918:SF4">
    <property type="entry name" value="CARBOXYLIC ESTER HYDROLASE"/>
    <property type="match status" value="1"/>
</dbReference>
<feature type="signal peptide" evidence="3">
    <location>
        <begin position="1"/>
        <end position="23"/>
    </location>
</feature>
<dbReference type="PROSITE" id="PS00941">
    <property type="entry name" value="CARBOXYLESTERASE_B_2"/>
    <property type="match status" value="1"/>
</dbReference>
<keyword evidence="2" id="KW-0378">Hydrolase</keyword>
<dbReference type="SUPFAM" id="SSF53474">
    <property type="entry name" value="alpha/beta-Hydrolases"/>
    <property type="match status" value="1"/>
</dbReference>
<sequence length="558" mass="60180">MSTFTTVVLAAGILFKSFAGAAAVPEHHNTQTASPIANLSYATYSGTALTNGVSQWLGIRYAAPPTGMRRFRRAEPPLPTTQLQNATSHGPVCLPVQGAGDGTLPGTYDEDCLFIDIYAPSRPRNKKKDLLPVMLWIQGGAFVELVNFNYNGSGLATTGDVVVATFNYRVGPYGFPANDELAAEGNLNLGLQDQRTAMRWVQEHISAFGGDPEKVTIFGASVGGGSVPLQALAYGGKPPRGEEVTWRAGIGEAPYLPSVFSVSEQEFHYRNLLAATNCSNIDCLRSVPSEKIQAANVAVPFPGQKTNALFAYGPVIDGSLLPDTPLTLLKEGRYLKDKPLILGSSRTEGTIFVPQANTTAEVNSFLRAQFPHITDDTLVKAQDLYKGTPRTLPGVNVTLAPLFLRTAELYGDASFFCPTLDFAQSFTEAGVPVHFFIDHIEDPVEVAAGYIVPHTWELQGVWGPSNSVSSVALPGANSYEPGKTNAAMVPILQKYWTSFARTGGDVNALKAKEAPFWKAFDNGGYIWLQSNATRMEKMQADLAAKCAFWKSVKKELGQ</sequence>
<evidence type="ECO:0000259" key="4">
    <source>
        <dbReference type="Pfam" id="PF00135"/>
    </source>
</evidence>
<proteinExistence type="inferred from homology"/>
<evidence type="ECO:0000256" key="1">
    <source>
        <dbReference type="ARBA" id="ARBA00005964"/>
    </source>
</evidence>
<keyword evidence="3" id="KW-0732">Signal</keyword>
<dbReference type="InterPro" id="IPR050654">
    <property type="entry name" value="AChE-related_enzymes"/>
</dbReference>
<dbReference type="PANTHER" id="PTHR43918">
    <property type="entry name" value="ACETYLCHOLINESTERASE"/>
    <property type="match status" value="1"/>
</dbReference>
<dbReference type="GO" id="GO:0052689">
    <property type="term" value="F:carboxylic ester hydrolase activity"/>
    <property type="evidence" value="ECO:0007669"/>
    <property type="project" value="TreeGrafter"/>
</dbReference>